<dbReference type="InterPro" id="IPR036236">
    <property type="entry name" value="Znf_C2H2_sf"/>
</dbReference>
<dbReference type="EMBL" id="JADGJW010000020">
    <property type="protein sequence ID" value="KAJ3227222.1"/>
    <property type="molecule type" value="Genomic_DNA"/>
</dbReference>
<dbReference type="GO" id="GO:0000981">
    <property type="term" value="F:DNA-binding transcription factor activity, RNA polymerase II-specific"/>
    <property type="evidence" value="ECO:0007669"/>
    <property type="project" value="TreeGrafter"/>
</dbReference>
<dbReference type="SUPFAM" id="SSF57667">
    <property type="entry name" value="beta-beta-alpha zinc fingers"/>
    <property type="match status" value="2"/>
</dbReference>
<dbReference type="FunFam" id="3.30.160.60:FF:000125">
    <property type="entry name" value="Putative zinc finger protein 143"/>
    <property type="match status" value="1"/>
</dbReference>
<dbReference type="FunFam" id="3.30.160.60:FF:000446">
    <property type="entry name" value="Zinc finger protein"/>
    <property type="match status" value="1"/>
</dbReference>
<evidence type="ECO:0000256" key="3">
    <source>
        <dbReference type="ARBA" id="ARBA00022771"/>
    </source>
</evidence>
<dbReference type="Gene3D" id="3.30.160.60">
    <property type="entry name" value="Classic Zinc Finger"/>
    <property type="match status" value="3"/>
</dbReference>
<dbReference type="InterPro" id="IPR013087">
    <property type="entry name" value="Znf_C2H2_type"/>
</dbReference>
<feature type="domain" description="C2H2-type" evidence="7">
    <location>
        <begin position="229"/>
        <end position="256"/>
    </location>
</feature>
<reference evidence="8" key="1">
    <citation type="submission" date="2020-05" db="EMBL/GenBank/DDBJ databases">
        <title>Phylogenomic resolution of chytrid fungi.</title>
        <authorList>
            <person name="Stajich J.E."/>
            <person name="Amses K."/>
            <person name="Simmons R."/>
            <person name="Seto K."/>
            <person name="Myers J."/>
            <person name="Bonds A."/>
            <person name="Quandt C.A."/>
            <person name="Barry K."/>
            <person name="Liu P."/>
            <person name="Grigoriev I."/>
            <person name="Longcore J.E."/>
            <person name="James T.Y."/>
        </authorList>
    </citation>
    <scope>NUCLEOTIDE SEQUENCE</scope>
    <source>
        <strain evidence="8">JEL0476</strain>
    </source>
</reference>
<evidence type="ECO:0000256" key="2">
    <source>
        <dbReference type="ARBA" id="ARBA00022737"/>
    </source>
</evidence>
<evidence type="ECO:0000256" key="6">
    <source>
        <dbReference type="SAM" id="MobiDB-lite"/>
    </source>
</evidence>
<dbReference type="PROSITE" id="PS50157">
    <property type="entry name" value="ZINC_FINGER_C2H2_2"/>
    <property type="match status" value="3"/>
</dbReference>
<sequence>MKHSENSVHFTTAKRDSLSFGFDITQLTKESKPILPLPSFLNSPNKLYGEVREPESYFAPSQNQCFQNFQQLSNNTFIPSISSSNSPLSSPVSPMLFNFSNQPNISFLNLINAIKYETPEIAVDEPLPKKRSRKKNMIKLEADDASDKESALITPNSPPISDNEERKYISQNNAEEENSDVVIIPSPILITVGKSTVYQCPFNGCNKTFTRPYNLKSHYIAQHTNKRPFKCDKCKQTFVRKNDYQRHSKLHNNQKPYECANCQKKFVRGDALKRHKMSTCKACQ</sequence>
<feature type="domain" description="C2H2-type" evidence="7">
    <location>
        <begin position="198"/>
        <end position="228"/>
    </location>
</feature>
<dbReference type="PROSITE" id="PS00028">
    <property type="entry name" value="ZINC_FINGER_C2H2_1"/>
    <property type="match status" value="2"/>
</dbReference>
<gene>
    <name evidence="8" type="ORF">HK099_002915</name>
</gene>
<dbReference type="PANTHER" id="PTHR23235:SF120">
    <property type="entry name" value="KRUPPEL-LIKE FACTOR 15"/>
    <property type="match status" value="1"/>
</dbReference>
<keyword evidence="4" id="KW-0862">Zinc</keyword>
<accession>A0AAD5UAG5</accession>
<evidence type="ECO:0000313" key="8">
    <source>
        <dbReference type="EMBL" id="KAJ3227222.1"/>
    </source>
</evidence>
<proteinExistence type="predicted"/>
<dbReference type="PANTHER" id="PTHR23235">
    <property type="entry name" value="KRUEPPEL-LIKE TRANSCRIPTION FACTOR"/>
    <property type="match status" value="1"/>
</dbReference>
<evidence type="ECO:0000256" key="4">
    <source>
        <dbReference type="ARBA" id="ARBA00022833"/>
    </source>
</evidence>
<dbReference type="GO" id="GO:0000978">
    <property type="term" value="F:RNA polymerase II cis-regulatory region sequence-specific DNA binding"/>
    <property type="evidence" value="ECO:0007669"/>
    <property type="project" value="TreeGrafter"/>
</dbReference>
<feature type="domain" description="C2H2-type" evidence="7">
    <location>
        <begin position="257"/>
        <end position="276"/>
    </location>
</feature>
<name>A0AAD5UAG5_9FUNG</name>
<keyword evidence="9" id="KW-1185">Reference proteome</keyword>
<dbReference type="Pfam" id="PF00096">
    <property type="entry name" value="zf-C2H2"/>
    <property type="match status" value="3"/>
</dbReference>
<evidence type="ECO:0000256" key="1">
    <source>
        <dbReference type="ARBA" id="ARBA00022723"/>
    </source>
</evidence>
<feature type="region of interest" description="Disordered" evidence="6">
    <location>
        <begin position="144"/>
        <end position="164"/>
    </location>
</feature>
<evidence type="ECO:0000259" key="7">
    <source>
        <dbReference type="PROSITE" id="PS50157"/>
    </source>
</evidence>
<dbReference type="AlphaFoldDB" id="A0AAD5UAG5"/>
<evidence type="ECO:0000313" key="9">
    <source>
        <dbReference type="Proteomes" id="UP001211065"/>
    </source>
</evidence>
<organism evidence="8 9">
    <name type="scientific">Clydaea vesicula</name>
    <dbReference type="NCBI Taxonomy" id="447962"/>
    <lineage>
        <taxon>Eukaryota</taxon>
        <taxon>Fungi</taxon>
        <taxon>Fungi incertae sedis</taxon>
        <taxon>Chytridiomycota</taxon>
        <taxon>Chytridiomycota incertae sedis</taxon>
        <taxon>Chytridiomycetes</taxon>
        <taxon>Lobulomycetales</taxon>
        <taxon>Lobulomycetaceae</taxon>
        <taxon>Clydaea</taxon>
    </lineage>
</organism>
<comment type="caution">
    <text evidence="8">The sequence shown here is derived from an EMBL/GenBank/DDBJ whole genome shotgun (WGS) entry which is preliminary data.</text>
</comment>
<keyword evidence="1" id="KW-0479">Metal-binding</keyword>
<protein>
    <recommendedName>
        <fullName evidence="7">C2H2-type domain-containing protein</fullName>
    </recommendedName>
</protein>
<dbReference type="SMART" id="SM00355">
    <property type="entry name" value="ZnF_C2H2"/>
    <property type="match status" value="3"/>
</dbReference>
<evidence type="ECO:0000256" key="5">
    <source>
        <dbReference type="PROSITE-ProRule" id="PRU00042"/>
    </source>
</evidence>
<dbReference type="Proteomes" id="UP001211065">
    <property type="component" value="Unassembled WGS sequence"/>
</dbReference>
<keyword evidence="2" id="KW-0677">Repeat</keyword>
<dbReference type="GO" id="GO:0008270">
    <property type="term" value="F:zinc ion binding"/>
    <property type="evidence" value="ECO:0007669"/>
    <property type="project" value="UniProtKB-KW"/>
</dbReference>
<keyword evidence="3 5" id="KW-0863">Zinc-finger</keyword>